<dbReference type="InterPro" id="IPR010982">
    <property type="entry name" value="Lambda_DNA-bd_dom_sf"/>
</dbReference>
<dbReference type="RefSeq" id="WP_236336551.1">
    <property type="nucleotide sequence ID" value="NZ_CAKMMG010000009.1"/>
</dbReference>
<sequence length="415" mass="48770">MTEGKIIKHYREKQQLTQRELGHGICSVTHLSKIERGITEYSSEIIDLLCGRLNINMATEIERFHMTQRKLNEWHDAMVMQRTKEAEILKEQIEQETLKDLPDYKIPYPLLLTRYYLYNNDLKPASGLIRDIGKDEYASPYVRNYFKHLQGIYYFLSGKFLECIGVLTEIDEPEYTEQEYFYHLALAYHSIHSNIIAYYYGEKALQYFRKTLNLVRIIDTETLLLIQLSVNEPHYFSIAKQSYENLIKACELCGSIDRKYKLLHNLAFEHMRRGLYDEAADLFEQVMELISGPDHSFYLTVLDCYITSCMGAKRLPVSELLALTYQGLTLATERTDNRAINFNLLMLSLKEDWQPYYRYIEEEALPHFRSNGDTYAIERYERKLLSYYLKSGERDKALDLSLSMIGGMSNGLENY</sequence>
<evidence type="ECO:0000313" key="2">
    <source>
        <dbReference type="EMBL" id="CAH1219254.1"/>
    </source>
</evidence>
<organism evidence="2 3">
    <name type="scientific">Paenibacillus auburnensis</name>
    <dbReference type="NCBI Taxonomy" id="2905649"/>
    <lineage>
        <taxon>Bacteria</taxon>
        <taxon>Bacillati</taxon>
        <taxon>Bacillota</taxon>
        <taxon>Bacilli</taxon>
        <taxon>Bacillales</taxon>
        <taxon>Paenibacillaceae</taxon>
        <taxon>Paenibacillus</taxon>
    </lineage>
</organism>
<dbReference type="PROSITE" id="PS50943">
    <property type="entry name" value="HTH_CROC1"/>
    <property type="match status" value="1"/>
</dbReference>
<dbReference type="Gene3D" id="1.25.40.10">
    <property type="entry name" value="Tetratricopeptide repeat domain"/>
    <property type="match status" value="2"/>
</dbReference>
<reference evidence="2" key="1">
    <citation type="submission" date="2022-01" db="EMBL/GenBank/DDBJ databases">
        <authorList>
            <person name="Criscuolo A."/>
        </authorList>
    </citation>
    <scope>NUCLEOTIDE SEQUENCE</scope>
    <source>
        <strain evidence="2">CIP111892</strain>
    </source>
</reference>
<keyword evidence="3" id="KW-1185">Reference proteome</keyword>
<feature type="domain" description="HTH cro/C1-type" evidence="1">
    <location>
        <begin position="7"/>
        <end position="61"/>
    </location>
</feature>
<gene>
    <name evidence="2" type="ORF">PAECIP111892_04699</name>
</gene>
<dbReference type="SUPFAM" id="SSF48452">
    <property type="entry name" value="TPR-like"/>
    <property type="match status" value="1"/>
</dbReference>
<dbReference type="SUPFAM" id="SSF47413">
    <property type="entry name" value="lambda repressor-like DNA-binding domains"/>
    <property type="match status" value="1"/>
</dbReference>
<name>A0ABN8GV98_9BACL</name>
<dbReference type="SMART" id="SM00530">
    <property type="entry name" value="HTH_XRE"/>
    <property type="match status" value="1"/>
</dbReference>
<accession>A0ABN8GV98</accession>
<evidence type="ECO:0000259" key="1">
    <source>
        <dbReference type="PROSITE" id="PS50943"/>
    </source>
</evidence>
<comment type="caution">
    <text evidence="2">The sequence shown here is derived from an EMBL/GenBank/DDBJ whole genome shotgun (WGS) entry which is preliminary data.</text>
</comment>
<proteinExistence type="predicted"/>
<protein>
    <recommendedName>
        <fullName evidence="1">HTH cro/C1-type domain-containing protein</fullName>
    </recommendedName>
</protein>
<dbReference type="InterPro" id="IPR001387">
    <property type="entry name" value="Cro/C1-type_HTH"/>
</dbReference>
<evidence type="ECO:0000313" key="3">
    <source>
        <dbReference type="Proteomes" id="UP000838324"/>
    </source>
</evidence>
<dbReference type="EMBL" id="CAKMMG010000009">
    <property type="protein sequence ID" value="CAH1219254.1"/>
    <property type="molecule type" value="Genomic_DNA"/>
</dbReference>
<dbReference type="Pfam" id="PF01381">
    <property type="entry name" value="HTH_3"/>
    <property type="match status" value="1"/>
</dbReference>
<dbReference type="InterPro" id="IPR011990">
    <property type="entry name" value="TPR-like_helical_dom_sf"/>
</dbReference>
<dbReference type="Proteomes" id="UP000838324">
    <property type="component" value="Unassembled WGS sequence"/>
</dbReference>
<dbReference type="CDD" id="cd00093">
    <property type="entry name" value="HTH_XRE"/>
    <property type="match status" value="1"/>
</dbReference>